<dbReference type="Proteomes" id="UP000324800">
    <property type="component" value="Unassembled WGS sequence"/>
</dbReference>
<feature type="transmembrane region" description="Helical" evidence="1">
    <location>
        <begin position="100"/>
        <end position="122"/>
    </location>
</feature>
<sequence>ESGLPRDDRGYIIWPLEGSTQLPFFVKATVINSQNAIFSLNDYSWLNSRLKWYGIFASNDGVNFAGIDGNNESVRLDVIIEEGEQFVNYLRFQLSAWQAWLIPPIVVGFLTLIISGIVYKLWNDRYEKNKEAEHMKLLIQQRDHRQVQQLNTINRLIQRHYEQNSQQLVPVIEDESIPSDGSVIDYSLVALDSDEATGQEWGPTGPPASMGLAQHGIYQPPKEILELQMRQNKVNKWLEQKKILQ</sequence>
<name>A0A5J4TXM1_9EUKA</name>
<feature type="non-terminal residue" evidence="2">
    <location>
        <position position="245"/>
    </location>
</feature>
<reference evidence="2 3" key="1">
    <citation type="submission" date="2019-03" db="EMBL/GenBank/DDBJ databases">
        <title>Single cell metagenomics reveals metabolic interactions within the superorganism composed of flagellate Streblomastix strix and complex community of Bacteroidetes bacteria on its surface.</title>
        <authorList>
            <person name="Treitli S.C."/>
            <person name="Kolisko M."/>
            <person name="Husnik F."/>
            <person name="Keeling P."/>
            <person name="Hampl V."/>
        </authorList>
    </citation>
    <scope>NUCLEOTIDE SEQUENCE [LARGE SCALE GENOMIC DNA]</scope>
    <source>
        <strain evidence="2">ST1C</strain>
    </source>
</reference>
<dbReference type="AlphaFoldDB" id="A0A5J4TXM1"/>
<accession>A0A5J4TXM1</accession>
<comment type="caution">
    <text evidence="2">The sequence shown here is derived from an EMBL/GenBank/DDBJ whole genome shotgun (WGS) entry which is preliminary data.</text>
</comment>
<evidence type="ECO:0000313" key="2">
    <source>
        <dbReference type="EMBL" id="KAA6362629.1"/>
    </source>
</evidence>
<organism evidence="2 3">
    <name type="scientific">Streblomastix strix</name>
    <dbReference type="NCBI Taxonomy" id="222440"/>
    <lineage>
        <taxon>Eukaryota</taxon>
        <taxon>Metamonada</taxon>
        <taxon>Preaxostyla</taxon>
        <taxon>Oxymonadida</taxon>
        <taxon>Streblomastigidae</taxon>
        <taxon>Streblomastix</taxon>
    </lineage>
</organism>
<keyword evidence="1" id="KW-0472">Membrane</keyword>
<proteinExistence type="predicted"/>
<evidence type="ECO:0000256" key="1">
    <source>
        <dbReference type="SAM" id="Phobius"/>
    </source>
</evidence>
<dbReference type="EMBL" id="SNRW01023931">
    <property type="protein sequence ID" value="KAA6362629.1"/>
    <property type="molecule type" value="Genomic_DNA"/>
</dbReference>
<keyword evidence="1" id="KW-0812">Transmembrane</keyword>
<feature type="non-terminal residue" evidence="2">
    <location>
        <position position="1"/>
    </location>
</feature>
<gene>
    <name evidence="2" type="ORF">EZS28_041844</name>
</gene>
<evidence type="ECO:0000313" key="3">
    <source>
        <dbReference type="Proteomes" id="UP000324800"/>
    </source>
</evidence>
<protein>
    <submittedName>
        <fullName evidence="2">Uncharacterized protein</fullName>
    </submittedName>
</protein>
<keyword evidence="1" id="KW-1133">Transmembrane helix</keyword>